<sequence length="159" mass="18082">MKKVQVGVRFTKTGTGGVRVMVRVRRPQVQRRAAQPRQAVVRENAFRQQEAARLRAVGLQLRRSLTLMRRAESLRRRITAELVMNFPQLGGDQPSGVPTPLIVSDGKVNGAEMPRLIWLLEEAVKTHNLLIAEKASQRLQEALQVYRQRKDGHSRHHPS</sequence>
<dbReference type="EMBL" id="WQLB01000001">
    <property type="protein sequence ID" value="MVN85158.1"/>
    <property type="molecule type" value="Genomic_DNA"/>
</dbReference>
<dbReference type="Proteomes" id="UP000483286">
    <property type="component" value="Unassembled WGS sequence"/>
</dbReference>
<dbReference type="RefSeq" id="WP_157457189.1">
    <property type="nucleotide sequence ID" value="NZ_WQLB01000001.1"/>
</dbReference>
<name>A0A7C9LIL1_9DEIO</name>
<gene>
    <name evidence="1" type="ORF">GO986_00025</name>
</gene>
<organism evidence="1 2">
    <name type="scientific">Deinococcus arboris</name>
    <dbReference type="NCBI Taxonomy" id="2682977"/>
    <lineage>
        <taxon>Bacteria</taxon>
        <taxon>Thermotogati</taxon>
        <taxon>Deinococcota</taxon>
        <taxon>Deinococci</taxon>
        <taxon>Deinococcales</taxon>
        <taxon>Deinococcaceae</taxon>
        <taxon>Deinococcus</taxon>
    </lineage>
</organism>
<proteinExistence type="predicted"/>
<evidence type="ECO:0000313" key="1">
    <source>
        <dbReference type="EMBL" id="MVN85158.1"/>
    </source>
</evidence>
<reference evidence="1 2" key="1">
    <citation type="submission" date="2019-12" db="EMBL/GenBank/DDBJ databases">
        <title>Deinococcus sp. HMF7620 Genome sequencing and assembly.</title>
        <authorList>
            <person name="Kang H."/>
            <person name="Kim H."/>
            <person name="Joh K."/>
        </authorList>
    </citation>
    <scope>NUCLEOTIDE SEQUENCE [LARGE SCALE GENOMIC DNA]</scope>
    <source>
        <strain evidence="1 2">HMF7620</strain>
    </source>
</reference>
<keyword evidence="2" id="KW-1185">Reference proteome</keyword>
<evidence type="ECO:0000313" key="2">
    <source>
        <dbReference type="Proteomes" id="UP000483286"/>
    </source>
</evidence>
<accession>A0A7C9LIL1</accession>
<protein>
    <submittedName>
        <fullName evidence="1">Uncharacterized protein</fullName>
    </submittedName>
</protein>
<dbReference type="AlphaFoldDB" id="A0A7C9LIL1"/>
<comment type="caution">
    <text evidence="1">The sequence shown here is derived from an EMBL/GenBank/DDBJ whole genome shotgun (WGS) entry which is preliminary data.</text>
</comment>